<gene>
    <name evidence="11" type="primary">20195352</name>
    <name evidence="10" type="ORF">HELRODRAFT_112439</name>
</gene>
<reference evidence="10 12" key="2">
    <citation type="journal article" date="2013" name="Nature">
        <title>Insights into bilaterian evolution from three spiralian genomes.</title>
        <authorList>
            <person name="Simakov O."/>
            <person name="Marletaz F."/>
            <person name="Cho S.J."/>
            <person name="Edsinger-Gonzales E."/>
            <person name="Havlak P."/>
            <person name="Hellsten U."/>
            <person name="Kuo D.H."/>
            <person name="Larsson T."/>
            <person name="Lv J."/>
            <person name="Arendt D."/>
            <person name="Savage R."/>
            <person name="Osoegawa K."/>
            <person name="de Jong P."/>
            <person name="Grimwood J."/>
            <person name="Chapman J.A."/>
            <person name="Shapiro H."/>
            <person name="Aerts A."/>
            <person name="Otillar R.P."/>
            <person name="Terry A.Y."/>
            <person name="Boore J.L."/>
            <person name="Grigoriev I.V."/>
            <person name="Lindberg D.R."/>
            <person name="Seaver E.C."/>
            <person name="Weisblat D.A."/>
            <person name="Putnam N.H."/>
            <person name="Rokhsar D.S."/>
        </authorList>
    </citation>
    <scope>NUCLEOTIDE SEQUENCE</scope>
</reference>
<dbReference type="GO" id="GO:0003676">
    <property type="term" value="F:nucleic acid binding"/>
    <property type="evidence" value="ECO:0007669"/>
    <property type="project" value="InterPro"/>
</dbReference>
<dbReference type="FunFam" id="3.30.980.10:FF:000007">
    <property type="entry name" value="alanyl-tRNA editing protein Aarsd1"/>
    <property type="match status" value="1"/>
</dbReference>
<evidence type="ECO:0000256" key="3">
    <source>
        <dbReference type="ARBA" id="ARBA00008429"/>
    </source>
</evidence>
<comment type="function">
    <text evidence="8">Functions in trans to edit the amino acid moiety from incorrectly charged tRNA(Ala).</text>
</comment>
<evidence type="ECO:0000256" key="6">
    <source>
        <dbReference type="ARBA" id="ARBA00022833"/>
    </source>
</evidence>
<dbReference type="Gene3D" id="3.30.980.10">
    <property type="entry name" value="Threonyl-trna Synthetase, Chain A, domain 2"/>
    <property type="match status" value="1"/>
</dbReference>
<dbReference type="GO" id="GO:0046872">
    <property type="term" value="F:metal ion binding"/>
    <property type="evidence" value="ECO:0007669"/>
    <property type="project" value="UniProtKB-KW"/>
</dbReference>
<dbReference type="EnsemblMetazoa" id="HelroT112439">
    <property type="protein sequence ID" value="HelroP112439"/>
    <property type="gene ID" value="HelroG112439"/>
</dbReference>
<evidence type="ECO:0000313" key="10">
    <source>
        <dbReference type="EMBL" id="ESO03133.1"/>
    </source>
</evidence>
<dbReference type="GeneID" id="20195352"/>
<dbReference type="CTD" id="20195352"/>
<dbReference type="InterPro" id="IPR012947">
    <property type="entry name" value="tRNA_SAD"/>
</dbReference>
<proteinExistence type="inferred from homology"/>
<dbReference type="GO" id="GO:0004813">
    <property type="term" value="F:alanine-tRNA ligase activity"/>
    <property type="evidence" value="ECO:0007669"/>
    <property type="project" value="InterPro"/>
</dbReference>
<dbReference type="InterPro" id="IPR018165">
    <property type="entry name" value="Ala-tRNA-synth_IIc_core"/>
</dbReference>
<dbReference type="Pfam" id="PF07973">
    <property type="entry name" value="tRNA_SAD"/>
    <property type="match status" value="1"/>
</dbReference>
<dbReference type="GO" id="GO:0002196">
    <property type="term" value="F:Ser-tRNA(Ala) deacylase activity"/>
    <property type="evidence" value="ECO:0000318"/>
    <property type="project" value="GO_Central"/>
</dbReference>
<dbReference type="PANTHER" id="PTHR43462:SF1">
    <property type="entry name" value="ALANYL-TRNA EDITING PROTEIN AARSD1"/>
    <property type="match status" value="1"/>
</dbReference>
<dbReference type="SUPFAM" id="SSF50447">
    <property type="entry name" value="Translation proteins"/>
    <property type="match status" value="1"/>
</dbReference>
<evidence type="ECO:0000256" key="4">
    <source>
        <dbReference type="ARBA" id="ARBA00022490"/>
    </source>
</evidence>
<dbReference type="RefSeq" id="XP_009018826.1">
    <property type="nucleotide sequence ID" value="XM_009020578.1"/>
</dbReference>
<evidence type="ECO:0000256" key="2">
    <source>
        <dbReference type="ARBA" id="ARBA00004496"/>
    </source>
</evidence>
<dbReference type="GO" id="GO:0005524">
    <property type="term" value="F:ATP binding"/>
    <property type="evidence" value="ECO:0007669"/>
    <property type="project" value="InterPro"/>
</dbReference>
<protein>
    <recommendedName>
        <fullName evidence="9">Alanyl-transfer RNA synthetases family profile domain-containing protein</fullName>
    </recommendedName>
</protein>
<dbReference type="GO" id="GO:0006419">
    <property type="term" value="P:alanyl-tRNA aminoacylation"/>
    <property type="evidence" value="ECO:0007669"/>
    <property type="project" value="InterPro"/>
</dbReference>
<dbReference type="AlphaFoldDB" id="T1EFK0"/>
<reference evidence="12" key="1">
    <citation type="submission" date="2012-12" db="EMBL/GenBank/DDBJ databases">
        <authorList>
            <person name="Hellsten U."/>
            <person name="Grimwood J."/>
            <person name="Chapman J.A."/>
            <person name="Shapiro H."/>
            <person name="Aerts A."/>
            <person name="Otillar R.P."/>
            <person name="Terry A.Y."/>
            <person name="Boore J.L."/>
            <person name="Simakov O."/>
            <person name="Marletaz F."/>
            <person name="Cho S.-J."/>
            <person name="Edsinger-Gonzales E."/>
            <person name="Havlak P."/>
            <person name="Kuo D.-H."/>
            <person name="Larsson T."/>
            <person name="Lv J."/>
            <person name="Arendt D."/>
            <person name="Savage R."/>
            <person name="Osoegawa K."/>
            <person name="de Jong P."/>
            <person name="Lindberg D.R."/>
            <person name="Seaver E.C."/>
            <person name="Weisblat D.A."/>
            <person name="Putnam N.H."/>
            <person name="Grigoriev I.V."/>
            <person name="Rokhsar D.S."/>
        </authorList>
    </citation>
    <scope>NUCLEOTIDE SEQUENCE</scope>
</reference>
<dbReference type="STRING" id="6412.T1EFK0"/>
<reference evidence="11" key="3">
    <citation type="submission" date="2015-06" db="UniProtKB">
        <authorList>
            <consortium name="EnsemblMetazoa"/>
        </authorList>
    </citation>
    <scope>IDENTIFICATION</scope>
</reference>
<dbReference type="PROSITE" id="PS50860">
    <property type="entry name" value="AA_TRNA_LIGASE_II_ALA"/>
    <property type="match status" value="1"/>
</dbReference>
<dbReference type="EMBL" id="AMQM01004793">
    <property type="status" value="NOT_ANNOTATED_CDS"/>
    <property type="molecule type" value="Genomic_DNA"/>
</dbReference>
<dbReference type="InterPro" id="IPR051335">
    <property type="entry name" value="Alanyl-tRNA_Editing_Enzymes"/>
</dbReference>
<dbReference type="Proteomes" id="UP000015101">
    <property type="component" value="Unassembled WGS sequence"/>
</dbReference>
<feature type="domain" description="Alanyl-transfer RNA synthetases family profile" evidence="9">
    <location>
        <begin position="1"/>
        <end position="252"/>
    </location>
</feature>
<dbReference type="OrthoDB" id="288942at2759"/>
<evidence type="ECO:0000256" key="7">
    <source>
        <dbReference type="ARBA" id="ARBA00022917"/>
    </source>
</evidence>
<comment type="similarity">
    <text evidence="3">Belongs to the class-II aminoacyl-tRNA synthetase family. Alax-L subfamily.</text>
</comment>
<dbReference type="PANTHER" id="PTHR43462">
    <property type="entry name" value="ALANYL-TRNA EDITING PROTEIN"/>
    <property type="match status" value="1"/>
</dbReference>
<evidence type="ECO:0000256" key="8">
    <source>
        <dbReference type="ARBA" id="ARBA00053555"/>
    </source>
</evidence>
<dbReference type="Gene3D" id="2.40.30.130">
    <property type="match status" value="1"/>
</dbReference>
<evidence type="ECO:0000256" key="1">
    <source>
        <dbReference type="ARBA" id="ARBA00001947"/>
    </source>
</evidence>
<organism evidence="11 12">
    <name type="scientific">Helobdella robusta</name>
    <name type="common">Californian leech</name>
    <dbReference type="NCBI Taxonomy" id="6412"/>
    <lineage>
        <taxon>Eukaryota</taxon>
        <taxon>Metazoa</taxon>
        <taxon>Spiralia</taxon>
        <taxon>Lophotrochozoa</taxon>
        <taxon>Annelida</taxon>
        <taxon>Clitellata</taxon>
        <taxon>Hirudinea</taxon>
        <taxon>Rhynchobdellida</taxon>
        <taxon>Glossiphoniidae</taxon>
        <taxon>Helobdella</taxon>
    </lineage>
</organism>
<dbReference type="eggNOG" id="KOG2105">
    <property type="taxonomic scope" value="Eukaryota"/>
</dbReference>
<dbReference type="KEGG" id="hro:HELRODRAFT_112439"/>
<keyword evidence="6" id="KW-0862">Zinc</keyword>
<evidence type="ECO:0000259" key="9">
    <source>
        <dbReference type="PROSITE" id="PS50860"/>
    </source>
</evidence>
<dbReference type="FunCoup" id="T1EFK0">
    <property type="interactions" value="546"/>
</dbReference>
<keyword evidence="7" id="KW-0648">Protein biosynthesis</keyword>
<keyword evidence="12" id="KW-1185">Reference proteome</keyword>
<keyword evidence="4" id="KW-0963">Cytoplasm</keyword>
<dbReference type="OMA" id="KYDTTSW"/>
<evidence type="ECO:0000313" key="11">
    <source>
        <dbReference type="EnsemblMetazoa" id="HelroP112439"/>
    </source>
</evidence>
<dbReference type="EMBL" id="KB096676">
    <property type="protein sequence ID" value="ESO03133.1"/>
    <property type="molecule type" value="Genomic_DNA"/>
</dbReference>
<dbReference type="HOGENOM" id="CLU_004485_7_1_1"/>
<dbReference type="InterPro" id="IPR018163">
    <property type="entry name" value="Thr/Ala-tRNA-synth_IIc_edit"/>
</dbReference>
<dbReference type="GO" id="GO:0005737">
    <property type="term" value="C:cytoplasm"/>
    <property type="evidence" value="ECO:0007669"/>
    <property type="project" value="UniProtKB-SubCell"/>
</dbReference>
<name>T1EFK0_HELRO</name>
<dbReference type="InterPro" id="IPR009000">
    <property type="entry name" value="Transl_B-barrel_sf"/>
</dbReference>
<comment type="cofactor">
    <cofactor evidence="1">
        <name>Zn(2+)</name>
        <dbReference type="ChEBI" id="CHEBI:29105"/>
    </cofactor>
</comment>
<dbReference type="FunFam" id="2.40.30.130:FF:000003">
    <property type="entry name" value="alanyl-tRNA editing protein Aarsd1"/>
    <property type="match status" value="1"/>
</dbReference>
<evidence type="ECO:0000313" key="12">
    <source>
        <dbReference type="Proteomes" id="UP000015101"/>
    </source>
</evidence>
<sequence length="407" mass="45382">MSLACQKDSYLRELKCVVKSCREASLKQVVNGKKAEVKGYEVVLSDTVLFPEGGGQPDDRGTINGIGVLSVVRRGLEAVHFVTSELKCGEEVHVQVDWSRRWDNMQQHSAQHLISALAISMYQFNTTAWNLGESTSFVELDTAEMTTEQMLALERSTNEKIQSNLKMFPRWIDDKESPEAKEIRCRGLPDDHEGSIRVVTIEDVDVNLCCGTHVSSLAHLQMVKLLGVEKGKKGKVNLVFIAGDRVLRYVAGCFEREKVFTAMLKGGPDDHVDLLQKIQNSLKVAQKNALTLLRESAMHECERLNGMSEPPAYHCLYKKEGDSEFMNIIANNVSNKNMLLFLSCGEERGAGLFLVSGDPGDVQLLGPKIAELLEGRGAGKQGRYQGKCNAIQQRNKVEELIRTHFNR</sequence>
<dbReference type="GO" id="GO:0006450">
    <property type="term" value="P:regulation of translational fidelity"/>
    <property type="evidence" value="ECO:0000318"/>
    <property type="project" value="GO_Central"/>
</dbReference>
<comment type="subcellular location">
    <subcellularLocation>
        <location evidence="2">Cytoplasm</location>
    </subcellularLocation>
</comment>
<dbReference type="SMART" id="SM00863">
    <property type="entry name" value="tRNA_SAD"/>
    <property type="match status" value="1"/>
</dbReference>
<dbReference type="InParanoid" id="T1EFK0"/>
<evidence type="ECO:0000256" key="5">
    <source>
        <dbReference type="ARBA" id="ARBA00022723"/>
    </source>
</evidence>
<keyword evidence="5" id="KW-0479">Metal-binding</keyword>
<dbReference type="SUPFAM" id="SSF55186">
    <property type="entry name" value="ThrRS/AlaRS common domain"/>
    <property type="match status" value="1"/>
</dbReference>
<accession>T1EFK0</accession>